<accession>A0ABR4GX68</accession>
<evidence type="ECO:0000256" key="2">
    <source>
        <dbReference type="ARBA" id="ARBA00010617"/>
    </source>
</evidence>
<evidence type="ECO:0000256" key="7">
    <source>
        <dbReference type="ARBA" id="ARBA00023033"/>
    </source>
</evidence>
<dbReference type="PROSITE" id="PS00086">
    <property type="entry name" value="CYTOCHROME_P450"/>
    <property type="match status" value="1"/>
</dbReference>
<evidence type="ECO:0000256" key="3">
    <source>
        <dbReference type="ARBA" id="ARBA00022617"/>
    </source>
</evidence>
<keyword evidence="9" id="KW-0812">Transmembrane</keyword>
<keyword evidence="4 8" id="KW-0479">Metal-binding</keyword>
<dbReference type="InterPro" id="IPR001128">
    <property type="entry name" value="Cyt_P450"/>
</dbReference>
<keyword evidence="3 8" id="KW-0349">Heme</keyword>
<dbReference type="EMBL" id="JBFXLT010000130">
    <property type="protein sequence ID" value="KAL2807801.1"/>
    <property type="molecule type" value="Genomic_DNA"/>
</dbReference>
<keyword evidence="9" id="KW-0472">Membrane</keyword>
<dbReference type="InterPro" id="IPR017972">
    <property type="entry name" value="Cyt_P450_CS"/>
</dbReference>
<dbReference type="PRINTS" id="PR00385">
    <property type="entry name" value="P450"/>
</dbReference>
<evidence type="ECO:0000313" key="10">
    <source>
        <dbReference type="EMBL" id="KAL2807801.1"/>
    </source>
</evidence>
<evidence type="ECO:0000256" key="8">
    <source>
        <dbReference type="RuleBase" id="RU000461"/>
    </source>
</evidence>
<dbReference type="InterPro" id="IPR050121">
    <property type="entry name" value="Cytochrome_P450_monoxygenase"/>
</dbReference>
<name>A0ABR4GX68_9EURO</name>
<keyword evidence="6 8" id="KW-0408">Iron</keyword>
<dbReference type="InterPro" id="IPR036396">
    <property type="entry name" value="Cyt_P450_sf"/>
</dbReference>
<comment type="caution">
    <text evidence="10">The sequence shown here is derived from an EMBL/GenBank/DDBJ whole genome shotgun (WGS) entry which is preliminary data.</text>
</comment>
<evidence type="ECO:0000256" key="6">
    <source>
        <dbReference type="ARBA" id="ARBA00023004"/>
    </source>
</evidence>
<organism evidence="10 11">
    <name type="scientific">Aspergillus granulosus</name>
    <dbReference type="NCBI Taxonomy" id="176169"/>
    <lineage>
        <taxon>Eukaryota</taxon>
        <taxon>Fungi</taxon>
        <taxon>Dikarya</taxon>
        <taxon>Ascomycota</taxon>
        <taxon>Pezizomycotina</taxon>
        <taxon>Eurotiomycetes</taxon>
        <taxon>Eurotiomycetidae</taxon>
        <taxon>Eurotiales</taxon>
        <taxon>Aspergillaceae</taxon>
        <taxon>Aspergillus</taxon>
        <taxon>Aspergillus subgen. Nidulantes</taxon>
    </lineage>
</organism>
<evidence type="ECO:0000313" key="11">
    <source>
        <dbReference type="Proteomes" id="UP001610334"/>
    </source>
</evidence>
<feature type="transmembrane region" description="Helical" evidence="9">
    <location>
        <begin position="12"/>
        <end position="35"/>
    </location>
</feature>
<dbReference type="InterPro" id="IPR002401">
    <property type="entry name" value="Cyt_P450_E_grp-I"/>
</dbReference>
<evidence type="ECO:0000256" key="1">
    <source>
        <dbReference type="ARBA" id="ARBA00001971"/>
    </source>
</evidence>
<keyword evidence="11" id="KW-1185">Reference proteome</keyword>
<gene>
    <name evidence="10" type="ORF">BJX63DRAFT_60735</name>
</gene>
<dbReference type="CDD" id="cd11062">
    <property type="entry name" value="CYP58-like"/>
    <property type="match status" value="1"/>
</dbReference>
<dbReference type="Gene3D" id="1.10.630.10">
    <property type="entry name" value="Cytochrome P450"/>
    <property type="match status" value="1"/>
</dbReference>
<keyword evidence="5 8" id="KW-0560">Oxidoreductase</keyword>
<keyword evidence="7 8" id="KW-0503">Monooxygenase</keyword>
<dbReference type="PANTHER" id="PTHR24305">
    <property type="entry name" value="CYTOCHROME P450"/>
    <property type="match status" value="1"/>
</dbReference>
<proteinExistence type="inferred from homology"/>
<comment type="cofactor">
    <cofactor evidence="1">
        <name>heme</name>
        <dbReference type="ChEBI" id="CHEBI:30413"/>
    </cofactor>
</comment>
<dbReference type="Proteomes" id="UP001610334">
    <property type="component" value="Unassembled WGS sequence"/>
</dbReference>
<keyword evidence="9" id="KW-1133">Transmembrane helix</keyword>
<evidence type="ECO:0000256" key="5">
    <source>
        <dbReference type="ARBA" id="ARBA00023002"/>
    </source>
</evidence>
<dbReference type="PANTHER" id="PTHR24305:SF157">
    <property type="entry name" value="N-ACETYLTRYPTOPHAN 6-HYDROXYLASE IVOC-RELATED"/>
    <property type="match status" value="1"/>
</dbReference>
<comment type="similarity">
    <text evidence="2 8">Belongs to the cytochrome P450 family.</text>
</comment>
<dbReference type="Pfam" id="PF00067">
    <property type="entry name" value="p450"/>
    <property type="match status" value="1"/>
</dbReference>
<dbReference type="PRINTS" id="PR00463">
    <property type="entry name" value="EP450I"/>
</dbReference>
<protein>
    <submittedName>
        <fullName evidence="10">Cytochrome P450</fullName>
    </submittedName>
</protein>
<evidence type="ECO:0000256" key="4">
    <source>
        <dbReference type="ARBA" id="ARBA00022723"/>
    </source>
</evidence>
<sequence>MLTLHLYGVEVSIAMALLLVLGIGLVVYCAAVSIYRLYFHPLSHIPGPKLAAVTHGYEFYHNIVRGGLFIWEVRRLHEVYGPIIRINPREVHILDPDYYDEIYASSARKREKDPVLVAQFDLAGSGFGSVDAESHRERRAPVDKFFSKRAIENTEGLIRKNIDKFFSYLQEACKAQSVVSLDAGFAALTSDTIYEYVYSYNPRSLDKEGFNASVRDGINGLFRSAHLLYFFPILQTILNATPIGLLEKINPPAFALASQKKDLYLRAVEALKSADSSHGKKGDNLINSLAATTMPQHMRSPERLMNEGFALIIGGTETTARTLAVGAWHIYSRADVRQKLRAELKTVMPSPESRPRWNELERLPYLSGVVCESLRLSTGIANRSPRVAPMEALVYNGYRIPPGTPVSETHCLILMHPGVFPNPEEFDPERWSRAAAKGTRLDKYLVNFSKGTRMCVGLNLAYAELFLVIATMVRRFDMELYETPKANIELARDFGTPWPDKGGLSVKAFITGVINE</sequence>
<reference evidence="10 11" key="1">
    <citation type="submission" date="2024-07" db="EMBL/GenBank/DDBJ databases">
        <title>Section-level genome sequencing and comparative genomics of Aspergillus sections Usti and Cavernicolus.</title>
        <authorList>
            <consortium name="Lawrence Berkeley National Laboratory"/>
            <person name="Nybo J.L."/>
            <person name="Vesth T.C."/>
            <person name="Theobald S."/>
            <person name="Frisvad J.C."/>
            <person name="Larsen T.O."/>
            <person name="Kjaerboelling I."/>
            <person name="Rothschild-Mancinelli K."/>
            <person name="Lyhne E.K."/>
            <person name="Kogle M.E."/>
            <person name="Barry K."/>
            <person name="Clum A."/>
            <person name="Na H."/>
            <person name="Ledsgaard L."/>
            <person name="Lin J."/>
            <person name="Lipzen A."/>
            <person name="Kuo A."/>
            <person name="Riley R."/>
            <person name="Mondo S."/>
            <person name="Labutti K."/>
            <person name="Haridas S."/>
            <person name="Pangalinan J."/>
            <person name="Salamov A.A."/>
            <person name="Simmons B.A."/>
            <person name="Magnuson J.K."/>
            <person name="Chen J."/>
            <person name="Drula E."/>
            <person name="Henrissat B."/>
            <person name="Wiebenga A."/>
            <person name="Lubbers R.J."/>
            <person name="Gomes A.C."/>
            <person name="Makela M.R."/>
            <person name="Stajich J."/>
            <person name="Grigoriev I.V."/>
            <person name="Mortensen U.H."/>
            <person name="De Vries R.P."/>
            <person name="Baker S.E."/>
            <person name="Andersen M.R."/>
        </authorList>
    </citation>
    <scope>NUCLEOTIDE SEQUENCE [LARGE SCALE GENOMIC DNA]</scope>
    <source>
        <strain evidence="10 11">CBS 588.65</strain>
    </source>
</reference>
<evidence type="ECO:0000256" key="9">
    <source>
        <dbReference type="SAM" id="Phobius"/>
    </source>
</evidence>
<dbReference type="SUPFAM" id="SSF48264">
    <property type="entry name" value="Cytochrome P450"/>
    <property type="match status" value="1"/>
</dbReference>